<feature type="compositionally biased region" description="Acidic residues" evidence="1">
    <location>
        <begin position="674"/>
        <end position="683"/>
    </location>
</feature>
<feature type="region of interest" description="Disordered" evidence="1">
    <location>
        <begin position="640"/>
        <end position="935"/>
    </location>
</feature>
<evidence type="ECO:0000313" key="3">
    <source>
        <dbReference type="Proteomes" id="UP000231019"/>
    </source>
</evidence>
<feature type="compositionally biased region" description="Pro residues" evidence="1">
    <location>
        <begin position="763"/>
        <end position="774"/>
    </location>
</feature>
<protein>
    <submittedName>
        <fullName evidence="2">Uncharacterized protein</fullName>
    </submittedName>
</protein>
<gene>
    <name evidence="2" type="ORF">COW36_21495</name>
</gene>
<feature type="compositionally biased region" description="Basic and acidic residues" evidence="1">
    <location>
        <begin position="843"/>
        <end position="853"/>
    </location>
</feature>
<organism evidence="2 3">
    <name type="scientific">bacterium (Candidatus Blackallbacteria) CG17_big_fil_post_rev_8_21_14_2_50_48_46</name>
    <dbReference type="NCBI Taxonomy" id="2014261"/>
    <lineage>
        <taxon>Bacteria</taxon>
        <taxon>Candidatus Blackallbacteria</taxon>
    </lineage>
</organism>
<feature type="compositionally biased region" description="Low complexity" evidence="1">
    <location>
        <begin position="858"/>
        <end position="884"/>
    </location>
</feature>
<accession>A0A2M7FZ17</accession>
<evidence type="ECO:0000256" key="1">
    <source>
        <dbReference type="SAM" id="MobiDB-lite"/>
    </source>
</evidence>
<dbReference type="AlphaFoldDB" id="A0A2M7FZ17"/>
<feature type="compositionally biased region" description="Low complexity" evidence="1">
    <location>
        <begin position="814"/>
        <end position="828"/>
    </location>
</feature>
<feature type="compositionally biased region" description="Basic and acidic residues" evidence="1">
    <location>
        <begin position="892"/>
        <end position="908"/>
    </location>
</feature>
<dbReference type="EMBL" id="PFFQ01000059">
    <property type="protein sequence ID" value="PIW14614.1"/>
    <property type="molecule type" value="Genomic_DNA"/>
</dbReference>
<dbReference type="Proteomes" id="UP000231019">
    <property type="component" value="Unassembled WGS sequence"/>
</dbReference>
<evidence type="ECO:0000313" key="2">
    <source>
        <dbReference type="EMBL" id="PIW14614.1"/>
    </source>
</evidence>
<sequence length="935" mass="106285">MLATRRRFFEERYCRLLMLETLNQFQHLHQDLETEFILWTFLQHLDLVRQIVDKHFVFKHAAAFQSMLPQKKADRLFVRSLASQEQRLLFDRMLNSQFEDIKRLLKSTSTQLSDEEGFHLFNFFRIKLPELFQEQRKAVLCLLQEQEGPEFSVHALEDFVRDLLQSDFFLNWLQERPEHLRHQEYRQFLREKATAASAEMDQLLCLSLLSMDLFYEKASLFEPEHRQLLIQLLGYVQSICGYMTEAVFVRESFLNALEQGIQSRSKTLYQLEAGLLRPLYDELQTLHTRNQQTQHFLQAQARQTGKQIAELESYAEWENLQKQFKEVNELYARHMGEITQVFHKRLETVEKFKTPSPGSKLKPVFLKKIETCLRYIHRAKREHKPVVIKYLKWPEATLAAQQENFFGNMFFENDYEKLIAQRAFEKARNILSGLHQSKGTVKLNMRLLFGEQLRKETCFSLFQEILVELWSLALAQPDETTDFLVRHLELYLKGLGVPENLPPSGMSAYERAGYILAFLAQSEQIKLLVDLKNHQLIYDWNSLFNLAHAFMMLSSRLSDSHASFEEHFRNTMDSAWNCLTQYCLFAGSGQYNQLANPLSLFDYSYAEALDEYGSPPVGTESAAEAEGFSLLHLEAPPEKKALPAGRRGSSSRALVPVSQKETVGAYDEGPSIPDAEDEHDDEYGMPLSRKTHAGPGRLSGFSEPSRRRLIPPASSGKLEIYSAPTRRPMGGGQILPPEEDDFYKLMGATYAGQNTAGSNASPPASPPAPRPPGLPAALAPVGEDPPFYRSRGAAAAEPPAAEPPALPFYRSRGASVEEPAAPSAVSPPKGKRERWLELTPQPHRPENYDDILDHILTSSQQPGAQSPPAAKSASAAKASGAGKAPDPTNDQDYNKLVEDILKRNRFDPDASISTGETISSHNKDDLKAKKRRPGF</sequence>
<name>A0A2M7FZ17_9BACT</name>
<comment type="caution">
    <text evidence="2">The sequence shown here is derived from an EMBL/GenBank/DDBJ whole genome shotgun (WGS) entry which is preliminary data.</text>
</comment>
<reference evidence="2 3" key="1">
    <citation type="submission" date="2017-09" db="EMBL/GenBank/DDBJ databases">
        <title>Depth-based differentiation of microbial function through sediment-hosted aquifers and enrichment of novel symbionts in the deep terrestrial subsurface.</title>
        <authorList>
            <person name="Probst A.J."/>
            <person name="Ladd B."/>
            <person name="Jarett J.K."/>
            <person name="Geller-Mcgrath D.E."/>
            <person name="Sieber C.M."/>
            <person name="Emerson J.B."/>
            <person name="Anantharaman K."/>
            <person name="Thomas B.C."/>
            <person name="Malmstrom R."/>
            <person name="Stieglmeier M."/>
            <person name="Klingl A."/>
            <person name="Woyke T."/>
            <person name="Ryan C.M."/>
            <person name="Banfield J.F."/>
        </authorList>
    </citation>
    <scope>NUCLEOTIDE SEQUENCE [LARGE SCALE GENOMIC DNA]</scope>
    <source>
        <strain evidence="2">CG17_big_fil_post_rev_8_21_14_2_50_48_46</strain>
    </source>
</reference>
<feature type="compositionally biased region" description="Polar residues" evidence="1">
    <location>
        <begin position="911"/>
        <end position="920"/>
    </location>
</feature>
<proteinExistence type="predicted"/>